<evidence type="ECO:0000256" key="7">
    <source>
        <dbReference type="ARBA" id="ARBA00023242"/>
    </source>
</evidence>
<organism evidence="12 13">
    <name type="scientific">Rhypophila decipiens</name>
    <dbReference type="NCBI Taxonomy" id="261697"/>
    <lineage>
        <taxon>Eukaryota</taxon>
        <taxon>Fungi</taxon>
        <taxon>Dikarya</taxon>
        <taxon>Ascomycota</taxon>
        <taxon>Pezizomycotina</taxon>
        <taxon>Sordariomycetes</taxon>
        <taxon>Sordariomycetidae</taxon>
        <taxon>Sordariales</taxon>
        <taxon>Naviculisporaceae</taxon>
        <taxon>Rhypophila</taxon>
    </lineage>
</organism>
<evidence type="ECO:0000256" key="5">
    <source>
        <dbReference type="ARBA" id="ARBA00022884"/>
    </source>
</evidence>
<feature type="region of interest" description="Disordered" evidence="11">
    <location>
        <begin position="362"/>
        <end position="392"/>
    </location>
</feature>
<keyword evidence="5 10" id="KW-0694">RNA-binding</keyword>
<keyword evidence="13" id="KW-1185">Reference proteome</keyword>
<dbReference type="GO" id="GO:0030942">
    <property type="term" value="F:endoplasmic reticulum signal peptide binding"/>
    <property type="evidence" value="ECO:0007669"/>
    <property type="project" value="InterPro"/>
</dbReference>
<feature type="region of interest" description="Disordered" evidence="11">
    <location>
        <begin position="589"/>
        <end position="624"/>
    </location>
</feature>
<dbReference type="InterPro" id="IPR038253">
    <property type="entry name" value="SRP68_N_sf"/>
</dbReference>
<gene>
    <name evidence="12" type="ORF">QBC37DRAFT_418655</name>
</gene>
<feature type="compositionally biased region" description="Basic and acidic residues" evidence="11">
    <location>
        <begin position="376"/>
        <end position="392"/>
    </location>
</feature>
<reference evidence="12" key="2">
    <citation type="submission" date="2023-05" db="EMBL/GenBank/DDBJ databases">
        <authorList>
            <consortium name="Lawrence Berkeley National Laboratory"/>
            <person name="Steindorff A."/>
            <person name="Hensen N."/>
            <person name="Bonometti L."/>
            <person name="Westerberg I."/>
            <person name="Brannstrom I.O."/>
            <person name="Guillou S."/>
            <person name="Cros-Aarteil S."/>
            <person name="Calhoun S."/>
            <person name="Haridas S."/>
            <person name="Kuo A."/>
            <person name="Mondo S."/>
            <person name="Pangilinan J."/>
            <person name="Riley R."/>
            <person name="Labutti K."/>
            <person name="Andreopoulos B."/>
            <person name="Lipzen A."/>
            <person name="Chen C."/>
            <person name="Yanf M."/>
            <person name="Daum C."/>
            <person name="Ng V."/>
            <person name="Clum A."/>
            <person name="Ohm R."/>
            <person name="Martin F."/>
            <person name="Silar P."/>
            <person name="Natvig D."/>
            <person name="Lalanne C."/>
            <person name="Gautier V."/>
            <person name="Ament-Velasquez S.L."/>
            <person name="Kruys A."/>
            <person name="Hutchinson M.I."/>
            <person name="Powell A.J."/>
            <person name="Barry K."/>
            <person name="Miller A.N."/>
            <person name="Grigoriev I.V."/>
            <person name="Debuchy R."/>
            <person name="Gladieux P."/>
            <person name="Thoren M.H."/>
            <person name="Johannesson H."/>
        </authorList>
    </citation>
    <scope>NUCLEOTIDE SEQUENCE</scope>
    <source>
        <strain evidence="12">PSN293</strain>
    </source>
</reference>
<dbReference type="GO" id="GO:0006614">
    <property type="term" value="P:SRP-dependent cotranslational protein targeting to membrane"/>
    <property type="evidence" value="ECO:0007669"/>
    <property type="project" value="InterPro"/>
</dbReference>
<proteinExistence type="inferred from homology"/>
<evidence type="ECO:0000256" key="6">
    <source>
        <dbReference type="ARBA" id="ARBA00023135"/>
    </source>
</evidence>
<evidence type="ECO:0000256" key="4">
    <source>
        <dbReference type="ARBA" id="ARBA00022490"/>
    </source>
</evidence>
<dbReference type="GO" id="GO:0005047">
    <property type="term" value="F:signal recognition particle binding"/>
    <property type="evidence" value="ECO:0007669"/>
    <property type="project" value="InterPro"/>
</dbReference>
<dbReference type="Gene3D" id="1.10.3450.40">
    <property type="entry name" value="Signal recognition particle, SRP68 subunit, RNA-binding domain"/>
    <property type="match status" value="1"/>
</dbReference>
<dbReference type="InterPro" id="IPR026258">
    <property type="entry name" value="SRP68"/>
</dbReference>
<keyword evidence="6 10" id="KW-0733">Signal recognition particle</keyword>
<sequence length="624" mass="67649">MDITKFVVASREKALFYGDYSTYRSQLTGKLLTCRKKLHIATQNRGKYNPNVKFSSEQIAENHGFLHLQLLTAERAYAHALAMKASHSEDTRGMSAKTKSRIIAKLEKAARIAEALAGTVSQGGAASASPVDKLEAHAYAALLRGAAEFERQNWEACLKSYSVARLAYLALSSHSSLDTFKDLLSETIEPSIRFAAYQAKIPRTQPIDAISRRAFSAADSSIVDLIKAVNGSVLESEEESGKKGSDGTPTTLTWRGREVKIEDAAIASAWASVETAKSKLAVKLASPVPLQPKKMAAAYDDILTASQDAVDATKQAIDELKSEGATQSDARMQRLQITRTAVNFELVSWRIGRNRVLVGEVDGALPDHGQPSGRKQAKEGSETARREDLPPRKQIARLKEKAVLYDGILQSIETIQELPGVANDEELTGRLAATSQYFNALKALAISRSHLIAGNDANALALIQHALNECSNALPVLSSEQRAGSSPRNLLVDKTDARQLHDMLCSELQRSRALVGILNSAKASSATTDNNKTSKPALVNSLSTYPDEGVDLENIVRYPPQMEAIPVKPIFLDVAWNYISYPDRNEKAAAGAAAGSAGKSQDKTTSASEEEAKPQKRGWFGFGR</sequence>
<dbReference type="Pfam" id="PF16969">
    <property type="entry name" value="SRP68"/>
    <property type="match status" value="1"/>
</dbReference>
<evidence type="ECO:0000256" key="2">
    <source>
        <dbReference type="ARBA" id="ARBA00004604"/>
    </source>
</evidence>
<comment type="function">
    <text evidence="10">Component of the signal recognition particle (SRP) complex, a ribonucleoprotein complex that mediates the cotranslational targeting of secretory and membrane proteins to the endoplasmic reticulum (ER). The SRP complex interacts with the signal sequence in nascent secretory and membrane proteins and directs them to the membrane of the ER.</text>
</comment>
<feature type="compositionally biased region" description="Low complexity" evidence="11">
    <location>
        <begin position="589"/>
        <end position="599"/>
    </location>
</feature>
<evidence type="ECO:0000256" key="1">
    <source>
        <dbReference type="ARBA" id="ARBA00004496"/>
    </source>
</evidence>
<dbReference type="GO" id="GO:0008312">
    <property type="term" value="F:7S RNA binding"/>
    <property type="evidence" value="ECO:0007669"/>
    <property type="project" value="InterPro"/>
</dbReference>
<protein>
    <recommendedName>
        <fullName evidence="9 10">Signal recognition particle subunit SRP68</fullName>
        <shortName evidence="10">SRP68</shortName>
    </recommendedName>
</protein>
<evidence type="ECO:0000256" key="3">
    <source>
        <dbReference type="ARBA" id="ARBA00009352"/>
    </source>
</evidence>
<keyword evidence="8 10" id="KW-0687">Ribonucleoprotein</keyword>
<reference evidence="12" key="1">
    <citation type="journal article" date="2023" name="Mol. Phylogenet. Evol.">
        <title>Genome-scale phylogeny and comparative genomics of the fungal order Sordariales.</title>
        <authorList>
            <person name="Hensen N."/>
            <person name="Bonometti L."/>
            <person name="Westerberg I."/>
            <person name="Brannstrom I.O."/>
            <person name="Guillou S."/>
            <person name="Cros-Aarteil S."/>
            <person name="Calhoun S."/>
            <person name="Haridas S."/>
            <person name="Kuo A."/>
            <person name="Mondo S."/>
            <person name="Pangilinan J."/>
            <person name="Riley R."/>
            <person name="LaButti K."/>
            <person name="Andreopoulos B."/>
            <person name="Lipzen A."/>
            <person name="Chen C."/>
            <person name="Yan M."/>
            <person name="Daum C."/>
            <person name="Ng V."/>
            <person name="Clum A."/>
            <person name="Steindorff A."/>
            <person name="Ohm R.A."/>
            <person name="Martin F."/>
            <person name="Silar P."/>
            <person name="Natvig D.O."/>
            <person name="Lalanne C."/>
            <person name="Gautier V."/>
            <person name="Ament-Velasquez S.L."/>
            <person name="Kruys A."/>
            <person name="Hutchinson M.I."/>
            <person name="Powell A.J."/>
            <person name="Barry K."/>
            <person name="Miller A.N."/>
            <person name="Grigoriev I.V."/>
            <person name="Debuchy R."/>
            <person name="Gladieux P."/>
            <person name="Hiltunen Thoren M."/>
            <person name="Johannesson H."/>
        </authorList>
    </citation>
    <scope>NUCLEOTIDE SEQUENCE</scope>
    <source>
        <strain evidence="12">PSN293</strain>
    </source>
</reference>
<comment type="similarity">
    <text evidence="3 10">Belongs to the SRP68 family.</text>
</comment>
<dbReference type="PANTHER" id="PTHR12860">
    <property type="entry name" value="SIGNAL RECOGNITION PARTICLE 68 KDA PROTEIN"/>
    <property type="match status" value="1"/>
</dbReference>
<evidence type="ECO:0000313" key="12">
    <source>
        <dbReference type="EMBL" id="KAK4215653.1"/>
    </source>
</evidence>
<comment type="caution">
    <text evidence="12">The sequence shown here is derived from an EMBL/GenBank/DDBJ whole genome shotgun (WGS) entry which is preliminary data.</text>
</comment>
<evidence type="ECO:0000256" key="11">
    <source>
        <dbReference type="SAM" id="MobiDB-lite"/>
    </source>
</evidence>
<keyword evidence="4 10" id="KW-0963">Cytoplasm</keyword>
<evidence type="ECO:0000256" key="9">
    <source>
        <dbReference type="ARBA" id="ARBA00029498"/>
    </source>
</evidence>
<dbReference type="GO" id="GO:0005730">
    <property type="term" value="C:nucleolus"/>
    <property type="evidence" value="ECO:0007669"/>
    <property type="project" value="UniProtKB-SubCell"/>
</dbReference>
<keyword evidence="7" id="KW-0539">Nucleus</keyword>
<dbReference type="InterPro" id="IPR034652">
    <property type="entry name" value="SRP68-RBD"/>
</dbReference>
<evidence type="ECO:0000256" key="10">
    <source>
        <dbReference type="PIRNR" id="PIRNR038995"/>
    </source>
</evidence>
<evidence type="ECO:0000313" key="13">
    <source>
        <dbReference type="Proteomes" id="UP001301769"/>
    </source>
</evidence>
<dbReference type="AlphaFoldDB" id="A0AAN6YBS5"/>
<dbReference type="Proteomes" id="UP001301769">
    <property type="component" value="Unassembled WGS sequence"/>
</dbReference>
<dbReference type="CDD" id="cd15481">
    <property type="entry name" value="SRP68-RBD"/>
    <property type="match status" value="1"/>
</dbReference>
<dbReference type="PANTHER" id="PTHR12860:SF0">
    <property type="entry name" value="SIGNAL RECOGNITION PARTICLE SUBUNIT SRP68"/>
    <property type="match status" value="1"/>
</dbReference>
<dbReference type="PIRSF" id="PIRSF038995">
    <property type="entry name" value="SRP68"/>
    <property type="match status" value="1"/>
</dbReference>
<comment type="subcellular location">
    <subcellularLocation>
        <location evidence="1 10">Cytoplasm</location>
    </subcellularLocation>
    <subcellularLocation>
        <location evidence="2">Nucleus</location>
        <location evidence="2">Nucleolus</location>
    </subcellularLocation>
</comment>
<evidence type="ECO:0000256" key="8">
    <source>
        <dbReference type="ARBA" id="ARBA00023274"/>
    </source>
</evidence>
<dbReference type="EMBL" id="MU858077">
    <property type="protein sequence ID" value="KAK4215653.1"/>
    <property type="molecule type" value="Genomic_DNA"/>
</dbReference>
<dbReference type="GO" id="GO:0005786">
    <property type="term" value="C:signal recognition particle, endoplasmic reticulum targeting"/>
    <property type="evidence" value="ECO:0007669"/>
    <property type="project" value="UniProtKB-KW"/>
</dbReference>
<accession>A0AAN6YBS5</accession>
<name>A0AAN6YBS5_9PEZI</name>